<keyword evidence="5 10" id="KW-0269">Exonuclease</keyword>
<dbReference type="PANTHER" id="PTHR30255">
    <property type="entry name" value="SINGLE-STRANDED-DNA-SPECIFIC EXONUCLEASE RECJ"/>
    <property type="match status" value="1"/>
</dbReference>
<dbReference type="InterPro" id="IPR041122">
    <property type="entry name" value="RecJ_OB"/>
</dbReference>
<keyword evidence="6" id="KW-0175">Coiled coil</keyword>
<reference evidence="10 11" key="1">
    <citation type="journal article" date="2016" name="Antonie Van Leeuwenhoek">
        <title>Dongia soli sp. nov., isolated from soil from Dokdo, Korea.</title>
        <authorList>
            <person name="Kim D.U."/>
            <person name="Lee H."/>
            <person name="Kim H."/>
            <person name="Kim S.G."/>
            <person name="Ka J.O."/>
        </authorList>
    </citation>
    <scope>NUCLEOTIDE SEQUENCE [LARGE SCALE GENOMIC DNA]</scope>
    <source>
        <strain evidence="10 11">D78</strain>
    </source>
</reference>
<evidence type="ECO:0000256" key="4">
    <source>
        <dbReference type="ARBA" id="ARBA00022801"/>
    </source>
</evidence>
<evidence type="ECO:0000256" key="6">
    <source>
        <dbReference type="SAM" id="Coils"/>
    </source>
</evidence>
<dbReference type="NCBIfam" id="TIGR00644">
    <property type="entry name" value="recJ"/>
    <property type="match status" value="1"/>
</dbReference>
<evidence type="ECO:0000256" key="1">
    <source>
        <dbReference type="ARBA" id="ARBA00005915"/>
    </source>
</evidence>
<evidence type="ECO:0000259" key="7">
    <source>
        <dbReference type="Pfam" id="PF01368"/>
    </source>
</evidence>
<protein>
    <recommendedName>
        <fullName evidence="2">Single-stranded-DNA-specific exonuclease RecJ</fullName>
    </recommendedName>
</protein>
<dbReference type="Proteomes" id="UP001279642">
    <property type="component" value="Unassembled WGS sequence"/>
</dbReference>
<dbReference type="EMBL" id="JAXCLW010000002">
    <property type="protein sequence ID" value="MDY0883315.1"/>
    <property type="molecule type" value="Genomic_DNA"/>
</dbReference>
<name>A0ABU5EAD6_9PROT</name>
<dbReference type="RefSeq" id="WP_320508354.1">
    <property type="nucleotide sequence ID" value="NZ_JAXCLW010000002.1"/>
</dbReference>
<evidence type="ECO:0000256" key="2">
    <source>
        <dbReference type="ARBA" id="ARBA00019841"/>
    </source>
</evidence>
<evidence type="ECO:0000313" key="11">
    <source>
        <dbReference type="Proteomes" id="UP001279642"/>
    </source>
</evidence>
<keyword evidence="11" id="KW-1185">Reference proteome</keyword>
<dbReference type="InterPro" id="IPR051673">
    <property type="entry name" value="SSDNA_exonuclease_RecJ"/>
</dbReference>
<comment type="caution">
    <text evidence="10">The sequence shown here is derived from an EMBL/GenBank/DDBJ whole genome shotgun (WGS) entry which is preliminary data.</text>
</comment>
<keyword evidence="3" id="KW-0540">Nuclease</keyword>
<keyword evidence="4" id="KW-0378">Hydrolase</keyword>
<dbReference type="InterPro" id="IPR038763">
    <property type="entry name" value="DHH_sf"/>
</dbReference>
<proteinExistence type="inferred from homology"/>
<dbReference type="Gene3D" id="3.10.310.30">
    <property type="match status" value="1"/>
</dbReference>
<organism evidence="10 11">
    <name type="scientific">Dongia soli</name>
    <dbReference type="NCBI Taxonomy" id="600628"/>
    <lineage>
        <taxon>Bacteria</taxon>
        <taxon>Pseudomonadati</taxon>
        <taxon>Pseudomonadota</taxon>
        <taxon>Alphaproteobacteria</taxon>
        <taxon>Rhodospirillales</taxon>
        <taxon>Dongiaceae</taxon>
        <taxon>Dongia</taxon>
    </lineage>
</organism>
<dbReference type="InterPro" id="IPR001667">
    <property type="entry name" value="DDH_dom"/>
</dbReference>
<dbReference type="Pfam" id="PF17768">
    <property type="entry name" value="RecJ_OB"/>
    <property type="match status" value="1"/>
</dbReference>
<evidence type="ECO:0000313" key="10">
    <source>
        <dbReference type="EMBL" id="MDY0883315.1"/>
    </source>
</evidence>
<evidence type="ECO:0000256" key="5">
    <source>
        <dbReference type="ARBA" id="ARBA00022839"/>
    </source>
</evidence>
<evidence type="ECO:0000256" key="3">
    <source>
        <dbReference type="ARBA" id="ARBA00022722"/>
    </source>
</evidence>
<dbReference type="PANTHER" id="PTHR30255:SF2">
    <property type="entry name" value="SINGLE-STRANDED-DNA-SPECIFIC EXONUCLEASE RECJ"/>
    <property type="match status" value="1"/>
</dbReference>
<comment type="similarity">
    <text evidence="1">Belongs to the RecJ family.</text>
</comment>
<feature type="domain" description="RecJ OB" evidence="9">
    <location>
        <begin position="485"/>
        <end position="594"/>
    </location>
</feature>
<dbReference type="SUPFAM" id="SSF64182">
    <property type="entry name" value="DHH phosphoesterases"/>
    <property type="match status" value="1"/>
</dbReference>
<dbReference type="Gene3D" id="3.90.1640.30">
    <property type="match status" value="1"/>
</dbReference>
<gene>
    <name evidence="10" type="primary">recJ</name>
    <name evidence="10" type="ORF">SMD27_10705</name>
</gene>
<dbReference type="GO" id="GO:0004527">
    <property type="term" value="F:exonuclease activity"/>
    <property type="evidence" value="ECO:0007669"/>
    <property type="project" value="UniProtKB-KW"/>
</dbReference>
<accession>A0ABU5EAD6</accession>
<feature type="coiled-coil region" evidence="6">
    <location>
        <begin position="337"/>
        <end position="364"/>
    </location>
</feature>
<dbReference type="Pfam" id="PF02272">
    <property type="entry name" value="DHHA1"/>
    <property type="match status" value="1"/>
</dbReference>
<sequence>MGPVDAFLGVARSACGRLWRLRVPDGGGEVDRQGLAISQRLQLPELVGRLLAARGQTVETAEAFLAPRLRDLLPDPSQFRDMEKAVDRLVTAIEKNERIAIFGDYDVDGATSAALLMRFLKAVGAAPIRLYVPDRMNEGYGPNAPAMHRLRSEGIDIVITVDCGITAFAALEEAAKIGLSVVVVDHHVAEPALPIAAAIVNPNRLDETPGHGHLAAVGVAFLLVVALNRALRQRGWYNTTRPEPDLLQWLDLVALGTVCDVVPLTGLNRALVAQGLKVMAQRRNIGISALSDVAGVAERPGTYHAGFLLGPRVNAGGRVGASDLGATLLSGEDAILAGTLARRLDELNAERRAIEADVLAAAIEAAERQAAENPHLILVGAEGWHAGVIGIVAGRLKERYQRPVCVVALDSNGMGKGSGRSVAGLHLGNAVIAAREAGIIAKGGGHAMAAGFEVGAERMPELADFISRRFVTDLDGSPLVPVMPLDGALQPRAVTPDFVTMLEQIGPFGSGNPEPRFAIPDARIAFADVVGTGHVRCQIQGSDGTRMKAIAFRVADEPLGKLLLQSRGATLHLAGSLRLDRWQGREEVQLLIDDAAPAGLSTGL</sequence>
<evidence type="ECO:0000259" key="9">
    <source>
        <dbReference type="Pfam" id="PF17768"/>
    </source>
</evidence>
<dbReference type="InterPro" id="IPR003156">
    <property type="entry name" value="DHHA1_dom"/>
</dbReference>
<evidence type="ECO:0000259" key="8">
    <source>
        <dbReference type="Pfam" id="PF02272"/>
    </source>
</evidence>
<feature type="domain" description="DDH" evidence="7">
    <location>
        <begin position="98"/>
        <end position="257"/>
    </location>
</feature>
<feature type="domain" description="DHHA1" evidence="8">
    <location>
        <begin position="381"/>
        <end position="470"/>
    </location>
</feature>
<dbReference type="InterPro" id="IPR004610">
    <property type="entry name" value="RecJ"/>
</dbReference>
<dbReference type="Pfam" id="PF01368">
    <property type="entry name" value="DHH"/>
    <property type="match status" value="1"/>
</dbReference>